<dbReference type="EMBL" id="FN596252">
    <property type="protein sequence ID" value="CBI35042.3"/>
    <property type="molecule type" value="Genomic_DNA"/>
</dbReference>
<dbReference type="HOGENOM" id="CLU_3321043_0_0_1"/>
<keyword evidence="2" id="KW-1185">Reference proteome</keyword>
<organism evidence="1 2">
    <name type="scientific">Vitis vinifera</name>
    <name type="common">Grape</name>
    <dbReference type="NCBI Taxonomy" id="29760"/>
    <lineage>
        <taxon>Eukaryota</taxon>
        <taxon>Viridiplantae</taxon>
        <taxon>Streptophyta</taxon>
        <taxon>Embryophyta</taxon>
        <taxon>Tracheophyta</taxon>
        <taxon>Spermatophyta</taxon>
        <taxon>Magnoliopsida</taxon>
        <taxon>eudicotyledons</taxon>
        <taxon>Gunneridae</taxon>
        <taxon>Pentapetalae</taxon>
        <taxon>rosids</taxon>
        <taxon>Vitales</taxon>
        <taxon>Vitaceae</taxon>
        <taxon>Viteae</taxon>
        <taxon>Vitis</taxon>
    </lineage>
</organism>
<protein>
    <submittedName>
        <fullName evidence="1">Uncharacterized protein</fullName>
    </submittedName>
</protein>
<dbReference type="InParanoid" id="D7TX17"/>
<dbReference type="PaxDb" id="29760-VIT_14s0066g02640.t01"/>
<gene>
    <name evidence="1" type="ordered locus">VIT_14s0066g02640</name>
</gene>
<evidence type="ECO:0000313" key="1">
    <source>
        <dbReference type="EMBL" id="CBI35042.3"/>
    </source>
</evidence>
<sequence length="39" mass="4850">MEFWEWFLCGILCKMIVSSEMKSHFFASLWLLPCWEYRT</sequence>
<accession>D7TX17</accession>
<dbReference type="Proteomes" id="UP000009183">
    <property type="component" value="Chromosome 14"/>
</dbReference>
<evidence type="ECO:0000313" key="2">
    <source>
        <dbReference type="Proteomes" id="UP000009183"/>
    </source>
</evidence>
<reference evidence="2" key="1">
    <citation type="journal article" date="2007" name="Nature">
        <title>The grapevine genome sequence suggests ancestral hexaploidization in major angiosperm phyla.</title>
        <authorList>
            <consortium name="The French-Italian Public Consortium for Grapevine Genome Characterization."/>
            <person name="Jaillon O."/>
            <person name="Aury J.-M."/>
            <person name="Noel B."/>
            <person name="Policriti A."/>
            <person name="Clepet C."/>
            <person name="Casagrande A."/>
            <person name="Choisne N."/>
            <person name="Aubourg S."/>
            <person name="Vitulo N."/>
            <person name="Jubin C."/>
            <person name="Vezzi A."/>
            <person name="Legeai F."/>
            <person name="Hugueney P."/>
            <person name="Dasilva C."/>
            <person name="Horner D."/>
            <person name="Mica E."/>
            <person name="Jublot D."/>
            <person name="Poulain J."/>
            <person name="Bruyere C."/>
            <person name="Billault A."/>
            <person name="Segurens B."/>
            <person name="Gouyvenoux M."/>
            <person name="Ugarte E."/>
            <person name="Cattonaro F."/>
            <person name="Anthouard V."/>
            <person name="Vico V."/>
            <person name="Del Fabbro C."/>
            <person name="Alaux M."/>
            <person name="Di Gaspero G."/>
            <person name="Dumas V."/>
            <person name="Felice N."/>
            <person name="Paillard S."/>
            <person name="Juman I."/>
            <person name="Moroldo M."/>
            <person name="Scalabrin S."/>
            <person name="Canaguier A."/>
            <person name="Le Clainche I."/>
            <person name="Malacrida G."/>
            <person name="Durand E."/>
            <person name="Pesole G."/>
            <person name="Laucou V."/>
            <person name="Chatelet P."/>
            <person name="Merdinoglu D."/>
            <person name="Delledonne M."/>
            <person name="Pezzotti M."/>
            <person name="Lecharny A."/>
            <person name="Scarpelli C."/>
            <person name="Artiguenave F."/>
            <person name="Pe M.E."/>
            <person name="Valle G."/>
            <person name="Morgante M."/>
            <person name="Caboche M."/>
            <person name="Adam-Blondon A.-F."/>
            <person name="Weissenbach J."/>
            <person name="Quetier F."/>
            <person name="Wincker P."/>
        </authorList>
    </citation>
    <scope>NUCLEOTIDE SEQUENCE [LARGE SCALE GENOMIC DNA]</scope>
    <source>
        <strain evidence="2">cv. Pinot noir / PN40024</strain>
    </source>
</reference>
<name>D7TX17_VITVI</name>
<dbReference type="AlphaFoldDB" id="D7TX17"/>
<proteinExistence type="predicted"/>